<proteinExistence type="predicted"/>
<dbReference type="Gene3D" id="3.30.390.10">
    <property type="entry name" value="Enolase-like, N-terminal domain"/>
    <property type="match status" value="1"/>
</dbReference>
<dbReference type="PANTHER" id="PTHR13794">
    <property type="entry name" value="ENOLASE SUPERFAMILY, MANDELATE RACEMASE"/>
    <property type="match status" value="1"/>
</dbReference>
<evidence type="ECO:0000256" key="6">
    <source>
        <dbReference type="ARBA" id="ARBA00023239"/>
    </source>
</evidence>
<evidence type="ECO:0000256" key="5">
    <source>
        <dbReference type="ARBA" id="ARBA00022842"/>
    </source>
</evidence>
<dbReference type="AlphaFoldDB" id="A0A399EPL6"/>
<evidence type="ECO:0000256" key="2">
    <source>
        <dbReference type="ARBA" id="ARBA00001946"/>
    </source>
</evidence>
<dbReference type="GO" id="GO:0000287">
    <property type="term" value="F:magnesium ion binding"/>
    <property type="evidence" value="ECO:0007669"/>
    <property type="project" value="TreeGrafter"/>
</dbReference>
<dbReference type="SUPFAM" id="SSF51604">
    <property type="entry name" value="Enolase C-terminal domain-like"/>
    <property type="match status" value="1"/>
</dbReference>
<reference evidence="8 9" key="1">
    <citation type="submission" date="2018-08" db="EMBL/GenBank/DDBJ databases">
        <title>Meiothermus luteus KCTC 52599 genome sequencing project.</title>
        <authorList>
            <person name="Da Costa M.S."/>
            <person name="Albuquerque L."/>
            <person name="Raposo P."/>
            <person name="Froufe H.J.C."/>
            <person name="Barroso C.S."/>
            <person name="Egas C."/>
        </authorList>
    </citation>
    <scope>NUCLEOTIDE SEQUENCE [LARGE SCALE GENOMIC DNA]</scope>
    <source>
        <strain evidence="8 9">KCTC 52599</strain>
    </source>
</reference>
<dbReference type="InterPro" id="IPR034610">
    <property type="entry name" value="L-fuconate_dehydratase"/>
</dbReference>
<dbReference type="Pfam" id="PF02746">
    <property type="entry name" value="MR_MLE_N"/>
    <property type="match status" value="1"/>
</dbReference>
<dbReference type="InterPro" id="IPR013342">
    <property type="entry name" value="Mandelate_racemase_C"/>
</dbReference>
<dbReference type="InterPro" id="IPR036849">
    <property type="entry name" value="Enolase-like_C_sf"/>
</dbReference>
<dbReference type="SFLD" id="SFLDS00001">
    <property type="entry name" value="Enolase"/>
    <property type="match status" value="1"/>
</dbReference>
<sequence>MRITELQTLDLRFPTSLSLDGSDAMNPDPDYSAAYVVLKTDAGLEGHGLTFTIGRGNDLVCAAIQLLRPQVVGHALAEFTEDMGGFYRHITSDSQLRWLGPEKGVMHLATAAVINAVWDLWARSQGKPLWKLVVDMTPEELVRCVDFRYLTDALTPEEALEHLRRMAPGKPEREAQLLREGYPAYTTSVGWLGYPDEKIRRLCRQALHQGFTAFKLKVGRSLEDDVRRCRIVREEIGWERHLMVDANQVWDVPQALAWVRQLLPYRPLWVEEPTSPDDILGHLALQKALQGSGTQVATGEHVQNRVVFKQLLQSGAIGFCQIDATRVGGVNENLAILLMAAKFGVPVCPHAGGVGLCEYVQHLSAIDYIAVSGALENRYLEYVDHLHEHFVEPVVLQQARYRLPQRPGYSAEIWPASRQAYRYPDGDYWKSRLGG</sequence>
<evidence type="ECO:0000313" key="9">
    <source>
        <dbReference type="Proteomes" id="UP000265800"/>
    </source>
</evidence>
<dbReference type="PROSITE" id="PS00909">
    <property type="entry name" value="MR_MLE_2"/>
    <property type="match status" value="1"/>
</dbReference>
<dbReference type="CDD" id="cd03324">
    <property type="entry name" value="rTSbeta_L-fuconate_dehydratase"/>
    <property type="match status" value="1"/>
</dbReference>
<organism evidence="8 9">
    <name type="scientific">Meiothermus luteus</name>
    <dbReference type="NCBI Taxonomy" id="2026184"/>
    <lineage>
        <taxon>Bacteria</taxon>
        <taxon>Thermotogati</taxon>
        <taxon>Deinococcota</taxon>
        <taxon>Deinococci</taxon>
        <taxon>Thermales</taxon>
        <taxon>Thermaceae</taxon>
        <taxon>Meiothermus</taxon>
    </lineage>
</organism>
<protein>
    <recommendedName>
        <fullName evidence="3">L-fuconate dehydratase</fullName>
        <ecNumber evidence="3">4.2.1.68</ecNumber>
    </recommendedName>
</protein>
<dbReference type="InterPro" id="IPR029017">
    <property type="entry name" value="Enolase-like_N"/>
</dbReference>
<feature type="domain" description="Mandelate racemase/muconate lactonizing enzyme C-terminal" evidence="7">
    <location>
        <begin position="196"/>
        <end position="292"/>
    </location>
</feature>
<dbReference type="InterPro" id="IPR018110">
    <property type="entry name" value="Mandel_Rmase/mucon_lact_enz_CS"/>
</dbReference>
<dbReference type="PANTHER" id="PTHR13794:SF58">
    <property type="entry name" value="MITOCHONDRIAL ENOLASE SUPERFAMILY MEMBER 1"/>
    <property type="match status" value="1"/>
</dbReference>
<dbReference type="InterPro" id="IPR046945">
    <property type="entry name" value="RHMD-like"/>
</dbReference>
<dbReference type="SFLD" id="SFLDG00179">
    <property type="entry name" value="mandelate_racemase"/>
    <property type="match status" value="1"/>
</dbReference>
<evidence type="ECO:0000313" key="8">
    <source>
        <dbReference type="EMBL" id="RIH84081.1"/>
    </source>
</evidence>
<dbReference type="GO" id="GO:0016052">
    <property type="term" value="P:carbohydrate catabolic process"/>
    <property type="evidence" value="ECO:0007669"/>
    <property type="project" value="InterPro"/>
</dbReference>
<dbReference type="InterPro" id="IPR029065">
    <property type="entry name" value="Enolase_C-like"/>
</dbReference>
<comment type="catalytic activity">
    <reaction evidence="1">
        <text>L-fuconate = 2-dehydro-3-deoxy-L-fuconate + H2O</text>
        <dbReference type="Rhea" id="RHEA:22772"/>
        <dbReference type="ChEBI" id="CHEBI:15377"/>
        <dbReference type="ChEBI" id="CHEBI:21291"/>
        <dbReference type="ChEBI" id="CHEBI:37448"/>
        <dbReference type="EC" id="4.2.1.68"/>
    </reaction>
</comment>
<dbReference type="Proteomes" id="UP000265800">
    <property type="component" value="Unassembled WGS sequence"/>
</dbReference>
<evidence type="ECO:0000256" key="3">
    <source>
        <dbReference type="ARBA" id="ARBA00013142"/>
    </source>
</evidence>
<keyword evidence="4" id="KW-0479">Metal-binding</keyword>
<dbReference type="OrthoDB" id="9775391at2"/>
<comment type="caution">
    <text evidence="8">The sequence shown here is derived from an EMBL/GenBank/DDBJ whole genome shotgun (WGS) entry which is preliminary data.</text>
</comment>
<evidence type="ECO:0000256" key="1">
    <source>
        <dbReference type="ARBA" id="ARBA00001737"/>
    </source>
</evidence>
<dbReference type="Pfam" id="PF13378">
    <property type="entry name" value="MR_MLE_C"/>
    <property type="match status" value="1"/>
</dbReference>
<dbReference type="GO" id="GO:0050023">
    <property type="term" value="F:L-fuconate dehydratase activity"/>
    <property type="evidence" value="ECO:0007669"/>
    <property type="project" value="UniProtKB-EC"/>
</dbReference>
<comment type="cofactor">
    <cofactor evidence="2">
        <name>Mg(2+)</name>
        <dbReference type="ChEBI" id="CHEBI:18420"/>
    </cofactor>
</comment>
<keyword evidence="9" id="KW-1185">Reference proteome</keyword>
<dbReference type="EMBL" id="QWKZ01000067">
    <property type="protein sequence ID" value="RIH84081.1"/>
    <property type="molecule type" value="Genomic_DNA"/>
</dbReference>
<accession>A0A399EPL6</accession>
<dbReference type="SFLD" id="SFLDF00111">
    <property type="entry name" value="L-fuconate_dehydratase"/>
    <property type="match status" value="1"/>
</dbReference>
<evidence type="ECO:0000256" key="4">
    <source>
        <dbReference type="ARBA" id="ARBA00022723"/>
    </source>
</evidence>
<name>A0A399EPL6_9DEIN</name>
<dbReference type="GO" id="GO:0009063">
    <property type="term" value="P:amino acid catabolic process"/>
    <property type="evidence" value="ECO:0007669"/>
    <property type="project" value="InterPro"/>
</dbReference>
<gene>
    <name evidence="8" type="ORF">Mlute_02007</name>
</gene>
<dbReference type="RefSeq" id="WP_119360566.1">
    <property type="nucleotide sequence ID" value="NZ_QWKZ01000067.1"/>
</dbReference>
<dbReference type="FunFam" id="3.20.20.120:FF:000007">
    <property type="entry name" value="Mitochondrial enolase superfamily member 1"/>
    <property type="match status" value="1"/>
</dbReference>
<dbReference type="EC" id="4.2.1.68" evidence="3"/>
<keyword evidence="6 8" id="KW-0456">Lyase</keyword>
<keyword evidence="5" id="KW-0460">Magnesium</keyword>
<dbReference type="SMART" id="SM00922">
    <property type="entry name" value="MR_MLE"/>
    <property type="match status" value="1"/>
</dbReference>
<dbReference type="InterPro" id="IPR013341">
    <property type="entry name" value="Mandelate_racemase_N_dom"/>
</dbReference>
<dbReference type="SUPFAM" id="SSF54826">
    <property type="entry name" value="Enolase N-terminal domain-like"/>
    <property type="match status" value="1"/>
</dbReference>
<dbReference type="Gene3D" id="3.20.20.120">
    <property type="entry name" value="Enolase-like C-terminal domain"/>
    <property type="match status" value="1"/>
</dbReference>
<evidence type="ECO:0000259" key="7">
    <source>
        <dbReference type="SMART" id="SM00922"/>
    </source>
</evidence>